<gene>
    <name evidence="2" type="ORF">JOE21_000010</name>
</gene>
<protein>
    <submittedName>
        <fullName evidence="2">Uncharacterized protein</fullName>
    </submittedName>
</protein>
<feature type="compositionally biased region" description="Basic and acidic residues" evidence="1">
    <location>
        <begin position="100"/>
        <end position="110"/>
    </location>
</feature>
<dbReference type="RefSeq" id="WP_309860701.1">
    <property type="nucleotide sequence ID" value="NZ_JAVDQG010000001.1"/>
</dbReference>
<evidence type="ECO:0000256" key="1">
    <source>
        <dbReference type="SAM" id="MobiDB-lite"/>
    </source>
</evidence>
<reference evidence="2 3" key="1">
    <citation type="submission" date="2023-07" db="EMBL/GenBank/DDBJ databases">
        <title>Genomic Encyclopedia of Type Strains, Phase IV (KMG-IV): sequencing the most valuable type-strain genomes for metagenomic binning, comparative biology and taxonomic classification.</title>
        <authorList>
            <person name="Goeker M."/>
        </authorList>
    </citation>
    <scope>NUCLEOTIDE SEQUENCE [LARGE SCALE GENOMIC DNA]</scope>
    <source>
        <strain evidence="2 3">DSM 45903</strain>
    </source>
</reference>
<accession>A0ABU1IGW3</accession>
<proteinExistence type="predicted"/>
<organism evidence="2 3">
    <name type="scientific">Desmospora profundinema</name>
    <dbReference type="NCBI Taxonomy" id="1571184"/>
    <lineage>
        <taxon>Bacteria</taxon>
        <taxon>Bacillati</taxon>
        <taxon>Bacillota</taxon>
        <taxon>Bacilli</taxon>
        <taxon>Bacillales</taxon>
        <taxon>Thermoactinomycetaceae</taxon>
        <taxon>Desmospora</taxon>
    </lineage>
</organism>
<sequence length="110" mass="12348">MYCLIPHTYLKRKTPAGSPFAGAILLFRQPPFPFELLSVSVSILANSDNANRNNDDSDDSDDSDNNSGNDGNGDNASDNEHHRKHSRLDFPKTSPYLPETRQHSTFEDHF</sequence>
<feature type="compositionally biased region" description="Low complexity" evidence="1">
    <location>
        <begin position="65"/>
        <end position="76"/>
    </location>
</feature>
<feature type="region of interest" description="Disordered" evidence="1">
    <location>
        <begin position="47"/>
        <end position="110"/>
    </location>
</feature>
<keyword evidence="3" id="KW-1185">Reference proteome</keyword>
<evidence type="ECO:0000313" key="3">
    <source>
        <dbReference type="Proteomes" id="UP001185012"/>
    </source>
</evidence>
<comment type="caution">
    <text evidence="2">The sequence shown here is derived from an EMBL/GenBank/DDBJ whole genome shotgun (WGS) entry which is preliminary data.</text>
</comment>
<name>A0ABU1IGW3_9BACL</name>
<evidence type="ECO:0000313" key="2">
    <source>
        <dbReference type="EMBL" id="MDR6224022.1"/>
    </source>
</evidence>
<dbReference type="Proteomes" id="UP001185012">
    <property type="component" value="Unassembled WGS sequence"/>
</dbReference>
<dbReference type="EMBL" id="JAVDQG010000001">
    <property type="protein sequence ID" value="MDR6224022.1"/>
    <property type="molecule type" value="Genomic_DNA"/>
</dbReference>